<accession>A0A4T0LPH5</accession>
<name>A0A4T0LPH5_9BASI</name>
<reference evidence="1 2" key="1">
    <citation type="submission" date="2019-03" db="EMBL/GenBank/DDBJ databases">
        <title>Sequencing 25 genomes of Wallemia mellicola.</title>
        <authorList>
            <person name="Gostincar C."/>
        </authorList>
    </citation>
    <scope>NUCLEOTIDE SEQUENCE [LARGE SCALE GENOMIC DNA]</scope>
    <source>
        <strain evidence="1 2">EXF-1262</strain>
    </source>
</reference>
<dbReference type="Proteomes" id="UP000307169">
    <property type="component" value="Unassembled WGS sequence"/>
</dbReference>
<organism evidence="1 2">
    <name type="scientific">Wallemia mellicola</name>
    <dbReference type="NCBI Taxonomy" id="1708541"/>
    <lineage>
        <taxon>Eukaryota</taxon>
        <taxon>Fungi</taxon>
        <taxon>Dikarya</taxon>
        <taxon>Basidiomycota</taxon>
        <taxon>Wallemiomycotina</taxon>
        <taxon>Wallemiomycetes</taxon>
        <taxon>Wallemiales</taxon>
        <taxon>Wallemiaceae</taxon>
        <taxon>Wallemia</taxon>
    </lineage>
</organism>
<comment type="caution">
    <text evidence="1">The sequence shown here is derived from an EMBL/GenBank/DDBJ whole genome shotgun (WGS) entry which is preliminary data.</text>
</comment>
<gene>
    <name evidence="1" type="ORF">E3Q17_01018</name>
</gene>
<dbReference type="EMBL" id="SPRH01000008">
    <property type="protein sequence ID" value="TIC03029.1"/>
    <property type="molecule type" value="Genomic_DNA"/>
</dbReference>
<dbReference type="AlphaFoldDB" id="A0A4T0LPH5"/>
<evidence type="ECO:0000313" key="2">
    <source>
        <dbReference type="Proteomes" id="UP000307169"/>
    </source>
</evidence>
<evidence type="ECO:0000313" key="1">
    <source>
        <dbReference type="EMBL" id="TIC03029.1"/>
    </source>
</evidence>
<sequence length="67" mass="7386">MITAEVDLTTTNDDNTGMQVEEEVVETVEIPDQTASLTTSKRSIDDVAGEEELLTDIDSKRLKSEEV</sequence>
<proteinExistence type="predicted"/>
<protein>
    <submittedName>
        <fullName evidence="1">Uncharacterized protein</fullName>
    </submittedName>
</protein>